<dbReference type="Proteomes" id="UP001501710">
    <property type="component" value="Unassembled WGS sequence"/>
</dbReference>
<feature type="chain" id="PRO_5045903141" evidence="1">
    <location>
        <begin position="21"/>
        <end position="483"/>
    </location>
</feature>
<dbReference type="Gene3D" id="3.40.50.1820">
    <property type="entry name" value="alpha/beta hydrolase"/>
    <property type="match status" value="1"/>
</dbReference>
<dbReference type="Pfam" id="PF08386">
    <property type="entry name" value="Abhydrolase_4"/>
    <property type="match status" value="1"/>
</dbReference>
<dbReference type="InterPro" id="IPR029058">
    <property type="entry name" value="AB_hydrolase_fold"/>
</dbReference>
<dbReference type="EMBL" id="BAABAS010000020">
    <property type="protein sequence ID" value="GAA4239030.1"/>
    <property type="molecule type" value="Genomic_DNA"/>
</dbReference>
<dbReference type="InterPro" id="IPR013595">
    <property type="entry name" value="Pept_S33_TAP-like_C"/>
</dbReference>
<feature type="signal peptide" evidence="1">
    <location>
        <begin position="1"/>
        <end position="20"/>
    </location>
</feature>
<evidence type="ECO:0000313" key="5">
    <source>
        <dbReference type="Proteomes" id="UP001501710"/>
    </source>
</evidence>
<evidence type="ECO:0000313" key="4">
    <source>
        <dbReference type="EMBL" id="GAA4239030.1"/>
    </source>
</evidence>
<dbReference type="GO" id="GO:0016787">
    <property type="term" value="F:hydrolase activity"/>
    <property type="evidence" value="ECO:0007669"/>
    <property type="project" value="UniProtKB-KW"/>
</dbReference>
<name>A0ABP8CGK5_9ACTN</name>
<dbReference type="Pfam" id="PF00561">
    <property type="entry name" value="Abhydrolase_1"/>
    <property type="match status" value="1"/>
</dbReference>
<feature type="domain" description="Peptidase S33 tripeptidyl aminopeptidase-like C-terminal" evidence="3">
    <location>
        <begin position="388"/>
        <end position="481"/>
    </location>
</feature>
<evidence type="ECO:0000259" key="2">
    <source>
        <dbReference type="Pfam" id="PF00561"/>
    </source>
</evidence>
<sequence length="483" mass="51876">MWTLAVAVAAGATMITPALAAPGGGDGPSGGIAWRDCTDAEFTGMRCGTIRVPVDWSRPRGPRVELATVSRPADDPAHRVGTLMLNNGAGRSAIEQLRLAMRSGLPNIAGDMAKRFDLVALDPRGVGHSAPVQCSEPLRPEGVSYFAKDRRAFQRLVSHNRAFARDCVRHNGQVTANVDAVSTARDFEAVRKALGERQLNWYGILESTVLGRTYADLFPGRLRTMVLDTALDDTHGTLGRIFNEAAAAEQAFDRFAAWCTGSPDCALHGRDVGAEYDALVARADHDPIPVADGSHRPVTGEDIRVVTQNYLNISFIQWPKLAEAIAKARAGDAVGFAVEPDRTFDRVQAQAQACLDMARPARTFQQVTRVRKRLAAISPHLGGAVSSWTAYAGCIGSPIRPKPVDAGGRVHGAPPALVVQSTHQAMALHSEGRALAAQLPGSVVLSREGDEYSMFLMSKCVRDATNRYLTDRVLPKPGTICTD</sequence>
<organism evidence="4 5">
    <name type="scientific">Actinomadura meridiana</name>
    <dbReference type="NCBI Taxonomy" id="559626"/>
    <lineage>
        <taxon>Bacteria</taxon>
        <taxon>Bacillati</taxon>
        <taxon>Actinomycetota</taxon>
        <taxon>Actinomycetes</taxon>
        <taxon>Streptosporangiales</taxon>
        <taxon>Thermomonosporaceae</taxon>
        <taxon>Actinomadura</taxon>
    </lineage>
</organism>
<proteinExistence type="predicted"/>
<accession>A0ABP8CGK5</accession>
<feature type="domain" description="AB hydrolase-1" evidence="2">
    <location>
        <begin position="112"/>
        <end position="269"/>
    </location>
</feature>
<reference evidence="5" key="1">
    <citation type="journal article" date="2019" name="Int. J. Syst. Evol. Microbiol.">
        <title>The Global Catalogue of Microorganisms (GCM) 10K type strain sequencing project: providing services to taxonomists for standard genome sequencing and annotation.</title>
        <authorList>
            <consortium name="The Broad Institute Genomics Platform"/>
            <consortium name="The Broad Institute Genome Sequencing Center for Infectious Disease"/>
            <person name="Wu L."/>
            <person name="Ma J."/>
        </authorList>
    </citation>
    <scope>NUCLEOTIDE SEQUENCE [LARGE SCALE GENOMIC DNA]</scope>
    <source>
        <strain evidence="5">JCM 17440</strain>
    </source>
</reference>
<comment type="caution">
    <text evidence="4">The sequence shown here is derived from an EMBL/GenBank/DDBJ whole genome shotgun (WGS) entry which is preliminary data.</text>
</comment>
<evidence type="ECO:0000259" key="3">
    <source>
        <dbReference type="Pfam" id="PF08386"/>
    </source>
</evidence>
<protein>
    <submittedName>
        <fullName evidence="4">Alpha/beta hydrolase</fullName>
    </submittedName>
</protein>
<dbReference type="InterPro" id="IPR000073">
    <property type="entry name" value="AB_hydrolase_1"/>
</dbReference>
<dbReference type="SUPFAM" id="SSF53474">
    <property type="entry name" value="alpha/beta-Hydrolases"/>
    <property type="match status" value="2"/>
</dbReference>
<gene>
    <name evidence="4" type="ORF">GCM10022254_57450</name>
</gene>
<evidence type="ECO:0000256" key="1">
    <source>
        <dbReference type="SAM" id="SignalP"/>
    </source>
</evidence>
<keyword evidence="4" id="KW-0378">Hydrolase</keyword>
<keyword evidence="1" id="KW-0732">Signal</keyword>
<keyword evidence="5" id="KW-1185">Reference proteome</keyword>